<dbReference type="Pfam" id="PF10175">
    <property type="entry name" value="MPP6"/>
    <property type="match status" value="1"/>
</dbReference>
<feature type="region of interest" description="Disordered" evidence="1">
    <location>
        <begin position="71"/>
        <end position="179"/>
    </location>
</feature>
<dbReference type="InParanoid" id="A0A1Q3CDW0"/>
<proteinExistence type="predicted"/>
<reference evidence="3" key="1">
    <citation type="submission" date="2016-04" db="EMBL/GenBank/DDBJ databases">
        <title>Cephalotus genome sequencing.</title>
        <authorList>
            <person name="Fukushima K."/>
            <person name="Hasebe M."/>
            <person name="Fang X."/>
        </authorList>
    </citation>
    <scope>NUCLEOTIDE SEQUENCE [LARGE SCALE GENOMIC DNA]</scope>
    <source>
        <strain evidence="3">cv. St1</strain>
    </source>
</reference>
<dbReference type="InterPro" id="IPR019324">
    <property type="entry name" value="MPP6"/>
</dbReference>
<feature type="compositionally biased region" description="Basic and acidic residues" evidence="1">
    <location>
        <begin position="20"/>
        <end position="34"/>
    </location>
</feature>
<dbReference type="FunCoup" id="A0A1Q3CDW0">
    <property type="interactions" value="1131"/>
</dbReference>
<feature type="compositionally biased region" description="Basic and acidic residues" evidence="1">
    <location>
        <begin position="96"/>
        <end position="110"/>
    </location>
</feature>
<dbReference type="PANTHER" id="PTHR13582">
    <property type="entry name" value="M-PHASE PHOSPHOPROTEIN 6"/>
    <property type="match status" value="1"/>
</dbReference>
<dbReference type="Proteomes" id="UP000187406">
    <property type="component" value="Unassembled WGS sequence"/>
</dbReference>
<evidence type="ECO:0000313" key="3">
    <source>
        <dbReference type="Proteomes" id="UP000187406"/>
    </source>
</evidence>
<accession>A0A1Q3CDW0</accession>
<dbReference type="GO" id="GO:0000460">
    <property type="term" value="P:maturation of 5.8S rRNA"/>
    <property type="evidence" value="ECO:0007669"/>
    <property type="project" value="TreeGrafter"/>
</dbReference>
<name>A0A1Q3CDW0_CEPFO</name>
<organism evidence="2 3">
    <name type="scientific">Cephalotus follicularis</name>
    <name type="common">Albany pitcher plant</name>
    <dbReference type="NCBI Taxonomy" id="3775"/>
    <lineage>
        <taxon>Eukaryota</taxon>
        <taxon>Viridiplantae</taxon>
        <taxon>Streptophyta</taxon>
        <taxon>Embryophyta</taxon>
        <taxon>Tracheophyta</taxon>
        <taxon>Spermatophyta</taxon>
        <taxon>Magnoliopsida</taxon>
        <taxon>eudicotyledons</taxon>
        <taxon>Gunneridae</taxon>
        <taxon>Pentapetalae</taxon>
        <taxon>rosids</taxon>
        <taxon>fabids</taxon>
        <taxon>Oxalidales</taxon>
        <taxon>Cephalotaceae</taxon>
        <taxon>Cephalotus</taxon>
    </lineage>
</organism>
<dbReference type="PANTHER" id="PTHR13582:SF0">
    <property type="entry name" value="M-PHASE PHOSPHOPROTEIN 6"/>
    <property type="match status" value="1"/>
</dbReference>
<protein>
    <submittedName>
        <fullName evidence="2">MPP6 domain-containing protein</fullName>
    </submittedName>
</protein>
<comment type="caution">
    <text evidence="2">The sequence shown here is derived from an EMBL/GenBank/DDBJ whole genome shotgun (WGS) entry which is preliminary data.</text>
</comment>
<keyword evidence="3" id="KW-1185">Reference proteome</keyword>
<sequence length="179" mass="19887">MAKRELSSTLRNLKFMQRATVRDEKSKKEEEVKPDGNFSSPSTIRKCVVIMEGDPHPGAAIGRMSFRSFNPSIDKLNEEAANPPQPEATATSSGDHCGKPSLREDRDSKADTMNCEANEDLKRKQSEVASKSQYPDKSPKNVLGDRLSSPSNGRGSFKKPKHDKLDWSVLRPSKSKQRG</sequence>
<evidence type="ECO:0000256" key="1">
    <source>
        <dbReference type="SAM" id="MobiDB-lite"/>
    </source>
</evidence>
<gene>
    <name evidence="2" type="ORF">CFOL_v3_21751</name>
</gene>
<dbReference type="STRING" id="3775.A0A1Q3CDW0"/>
<dbReference type="EMBL" id="BDDD01001772">
    <property type="protein sequence ID" value="GAV78283.1"/>
    <property type="molecule type" value="Genomic_DNA"/>
</dbReference>
<dbReference type="AlphaFoldDB" id="A0A1Q3CDW0"/>
<evidence type="ECO:0000313" key="2">
    <source>
        <dbReference type="EMBL" id="GAV78283.1"/>
    </source>
</evidence>
<feature type="region of interest" description="Disordered" evidence="1">
    <location>
        <begin position="1"/>
        <end position="42"/>
    </location>
</feature>
<dbReference type="OrthoDB" id="2019850at2759"/>